<dbReference type="RefSeq" id="WP_346821821.1">
    <property type="nucleotide sequence ID" value="NZ_JBDKWZ010000007.1"/>
</dbReference>
<protein>
    <submittedName>
        <fullName evidence="1">Uncharacterized protein</fullName>
    </submittedName>
</protein>
<dbReference type="AlphaFoldDB" id="A0AAW9S9L4"/>
<dbReference type="EMBL" id="JBDKWZ010000007">
    <property type="protein sequence ID" value="MEN7549049.1"/>
    <property type="molecule type" value="Genomic_DNA"/>
</dbReference>
<evidence type="ECO:0000313" key="2">
    <source>
        <dbReference type="Proteomes" id="UP001403385"/>
    </source>
</evidence>
<gene>
    <name evidence="1" type="ORF">AAG747_14085</name>
</gene>
<sequence>MNTFLVVAGLAVLIFGDALKTKSTAGDIDISFAGLDWPRISKGKVYFEPVFRFANYSKNQLTLSNLVIALSVKDASGNWKLLVKSPPQSNLYEILPQKATLQSFPLETSLLTLGLNFLNFLSSMEVQVYVQGEANGYPFSESFTKTLGKPQTINGLG</sequence>
<accession>A0AAW9S9L4</accession>
<dbReference type="Proteomes" id="UP001403385">
    <property type="component" value="Unassembled WGS sequence"/>
</dbReference>
<reference evidence="1 2" key="1">
    <citation type="submission" date="2024-04" db="EMBL/GenBank/DDBJ databases">
        <title>Novel genus in family Flammeovirgaceae.</title>
        <authorList>
            <person name="Nguyen T.H."/>
            <person name="Vuong T.Q."/>
            <person name="Le H."/>
            <person name="Kim S.-G."/>
        </authorList>
    </citation>
    <scope>NUCLEOTIDE SEQUENCE [LARGE SCALE GENOMIC DNA]</scope>
    <source>
        <strain evidence="1 2">JCM 23209</strain>
    </source>
</reference>
<name>A0AAW9S9L4_9BACT</name>
<comment type="caution">
    <text evidence="1">The sequence shown here is derived from an EMBL/GenBank/DDBJ whole genome shotgun (WGS) entry which is preliminary data.</text>
</comment>
<evidence type="ECO:0000313" key="1">
    <source>
        <dbReference type="EMBL" id="MEN7549049.1"/>
    </source>
</evidence>
<organism evidence="1 2">
    <name type="scientific">Rapidithrix thailandica</name>
    <dbReference type="NCBI Taxonomy" id="413964"/>
    <lineage>
        <taxon>Bacteria</taxon>
        <taxon>Pseudomonadati</taxon>
        <taxon>Bacteroidota</taxon>
        <taxon>Cytophagia</taxon>
        <taxon>Cytophagales</taxon>
        <taxon>Flammeovirgaceae</taxon>
        <taxon>Rapidithrix</taxon>
    </lineage>
</organism>
<keyword evidence="2" id="KW-1185">Reference proteome</keyword>
<proteinExistence type="predicted"/>